<proteinExistence type="predicted"/>
<dbReference type="STRING" id="1702221.AALO17_10460"/>
<dbReference type="KEGG" id="fro:AALO17_10460"/>
<dbReference type="Proteomes" id="UP000069771">
    <property type="component" value="Chromosome"/>
</dbReference>
<evidence type="ECO:0000313" key="2">
    <source>
        <dbReference type="Proteomes" id="UP000069771"/>
    </source>
</evidence>
<sequence length="301" mass="35218">MEKAEKLAPQGRHEEAVKELTAWLKDHGPSDRAHAMLMSEQRKAERFRTPAGPFEYQPVPTPDPRAKLYERYLNGENVLDELIQAHLMVPKNLTVVPEIVRLVAKQPKSIRGLYILAVTLGDRADDYRMGEKFGQTFLKHWPKDDQVRQRMQHMLDFWKDRQPDETSTAWKLGHGDVTAMEEQILMQENPWLQDLWAMHAAANGSQMGFCHLARRARDRGNRELEIRLARNLKDASEFRQDELEYLVFTVHDLEEADRLAWELDDDSQSEWLRLIHYEQGKTQDCEGIEELTEKYARSLEI</sequence>
<organism evidence="1 2">
    <name type="scientific">Faecalibaculum rodentium</name>
    <dbReference type="NCBI Taxonomy" id="1702221"/>
    <lineage>
        <taxon>Bacteria</taxon>
        <taxon>Bacillati</taxon>
        <taxon>Bacillota</taxon>
        <taxon>Erysipelotrichia</taxon>
        <taxon>Erysipelotrichales</taxon>
        <taxon>Erysipelotrichaceae</taxon>
        <taxon>Faecalibaculum</taxon>
    </lineage>
</organism>
<reference evidence="1 2" key="1">
    <citation type="journal article" date="2016" name="Gut Pathog.">
        <title>Whole genome sequencing of "Faecalibaculum rodentium" ALO17, isolated from C57BL/6J laboratory mouse feces.</title>
        <authorList>
            <person name="Lim S."/>
            <person name="Chang D.H."/>
            <person name="Ahn S."/>
            <person name="Kim B.C."/>
        </authorList>
    </citation>
    <scope>NUCLEOTIDE SEQUENCE [LARGE SCALE GENOMIC DNA]</scope>
    <source>
        <strain evidence="1 2">Alo17</strain>
    </source>
</reference>
<name>A0A140DU53_9FIRM</name>
<dbReference type="RefSeq" id="WP_067556206.1">
    <property type="nucleotide sequence ID" value="NZ_CANRYF010000028.1"/>
</dbReference>
<protein>
    <submittedName>
        <fullName evidence="1">Uncharacterized protein</fullName>
    </submittedName>
</protein>
<keyword evidence="2" id="KW-1185">Reference proteome</keyword>
<dbReference type="GeneID" id="78477819"/>
<accession>A0A140DU53</accession>
<dbReference type="EMBL" id="CP011391">
    <property type="protein sequence ID" value="AMK54180.1"/>
    <property type="molecule type" value="Genomic_DNA"/>
</dbReference>
<gene>
    <name evidence="1" type="ORF">AALO17_10460</name>
</gene>
<dbReference type="AlphaFoldDB" id="A0A140DU53"/>
<evidence type="ECO:0000313" key="1">
    <source>
        <dbReference type="EMBL" id="AMK54180.1"/>
    </source>
</evidence>